<organism evidence="2 3">
    <name type="scientific">Enterococcus pseudoavium</name>
    <dbReference type="NCBI Taxonomy" id="44007"/>
    <lineage>
        <taxon>Bacteria</taxon>
        <taxon>Bacillati</taxon>
        <taxon>Bacillota</taxon>
        <taxon>Bacilli</taxon>
        <taxon>Lactobacillales</taxon>
        <taxon>Enterococcaceae</taxon>
        <taxon>Enterococcus</taxon>
    </lineage>
</organism>
<sequence length="56" mass="6416">MNKRTNLILISIILGGMVTFLPAPIKIALLVSTAIALFMRYDFYDYDQRNEGINHE</sequence>
<protein>
    <submittedName>
        <fullName evidence="2">Uncharacterized protein</fullName>
    </submittedName>
</protein>
<dbReference type="EMBL" id="JARQAZ010000004">
    <property type="protein sequence ID" value="MDT2770242.1"/>
    <property type="molecule type" value="Genomic_DNA"/>
</dbReference>
<feature type="transmembrane region" description="Helical" evidence="1">
    <location>
        <begin position="7"/>
        <end position="39"/>
    </location>
</feature>
<evidence type="ECO:0000313" key="2">
    <source>
        <dbReference type="EMBL" id="MDT2770242.1"/>
    </source>
</evidence>
<keyword evidence="1" id="KW-0812">Transmembrane</keyword>
<dbReference type="RefSeq" id="WP_311815499.1">
    <property type="nucleotide sequence ID" value="NZ_JARQAZ010000004.1"/>
</dbReference>
<keyword evidence="1" id="KW-1133">Transmembrane helix</keyword>
<dbReference type="Proteomes" id="UP001269061">
    <property type="component" value="Unassembled WGS sequence"/>
</dbReference>
<evidence type="ECO:0000256" key="1">
    <source>
        <dbReference type="SAM" id="Phobius"/>
    </source>
</evidence>
<keyword evidence="1" id="KW-0472">Membrane</keyword>
<reference evidence="2 3" key="1">
    <citation type="submission" date="2023-03" db="EMBL/GenBank/DDBJ databases">
        <authorList>
            <person name="Shen W."/>
            <person name="Cai J."/>
        </authorList>
    </citation>
    <scope>NUCLEOTIDE SEQUENCE [LARGE SCALE GENOMIC DNA]</scope>
    <source>
        <strain evidence="2 3">Y59</strain>
    </source>
</reference>
<keyword evidence="3" id="KW-1185">Reference proteome</keyword>
<name>A0ABU3FGS6_9ENTE</name>
<accession>A0ABU3FGS6</accession>
<comment type="caution">
    <text evidence="2">The sequence shown here is derived from an EMBL/GenBank/DDBJ whole genome shotgun (WGS) entry which is preliminary data.</text>
</comment>
<evidence type="ECO:0000313" key="3">
    <source>
        <dbReference type="Proteomes" id="UP001269061"/>
    </source>
</evidence>
<proteinExistence type="predicted"/>
<gene>
    <name evidence="2" type="ORF">P7H46_05210</name>
</gene>